<dbReference type="Pfam" id="PF14301">
    <property type="entry name" value="DUF4376"/>
    <property type="match status" value="1"/>
</dbReference>
<comment type="caution">
    <text evidence="3">The sequence shown here is derived from an EMBL/GenBank/DDBJ whole genome shotgun (WGS) entry which is preliminary data.</text>
</comment>
<evidence type="ECO:0000313" key="4">
    <source>
        <dbReference type="Proteomes" id="UP000078454"/>
    </source>
</evidence>
<dbReference type="STRING" id="1850517.A8708_02745"/>
<proteinExistence type="predicted"/>
<dbReference type="RefSeq" id="WP_068666511.1">
    <property type="nucleotide sequence ID" value="NZ_LYPB01000073.1"/>
</dbReference>
<reference evidence="3 4" key="1">
    <citation type="submission" date="2016-05" db="EMBL/GenBank/DDBJ databases">
        <title>Paenibacillus sp. 1ZS3-15 nov., isolated from the rhizosphere soil.</title>
        <authorList>
            <person name="Zhang X.X."/>
            <person name="Zhang J."/>
        </authorList>
    </citation>
    <scope>NUCLEOTIDE SEQUENCE [LARGE SCALE GENOMIC DNA]</scope>
    <source>
        <strain evidence="3 4">1ZS3-15</strain>
    </source>
</reference>
<dbReference type="Gene3D" id="3.30.56.60">
    <property type="entry name" value="XkdW-like"/>
    <property type="match status" value="1"/>
</dbReference>
<dbReference type="EMBL" id="LYPB01000073">
    <property type="protein sequence ID" value="OAS17153.1"/>
    <property type="molecule type" value="Genomic_DNA"/>
</dbReference>
<dbReference type="InterPro" id="IPR035950">
    <property type="entry name" value="XkdW-like_sf"/>
</dbReference>
<feature type="domain" description="DUF4376" evidence="2">
    <location>
        <begin position="65"/>
        <end position="173"/>
    </location>
</feature>
<organism evidence="3 4">
    <name type="scientific">Paenibacillus oryzisoli</name>
    <dbReference type="NCBI Taxonomy" id="1850517"/>
    <lineage>
        <taxon>Bacteria</taxon>
        <taxon>Bacillati</taxon>
        <taxon>Bacillota</taxon>
        <taxon>Bacilli</taxon>
        <taxon>Bacillales</taxon>
        <taxon>Paenibacillaceae</taxon>
        <taxon>Paenibacillus</taxon>
    </lineage>
</organism>
<dbReference type="InterPro" id="IPR019094">
    <property type="entry name" value="Phage_SP-beta_YorD"/>
</dbReference>
<feature type="domain" description="Bacteriophage SP-beta YorD" evidence="1">
    <location>
        <begin position="3"/>
        <end position="59"/>
    </location>
</feature>
<accession>A0A198A873</accession>
<evidence type="ECO:0000313" key="3">
    <source>
        <dbReference type="EMBL" id="OAS17153.1"/>
    </source>
</evidence>
<dbReference type="SUPFAM" id="SSF159865">
    <property type="entry name" value="XkdW-like"/>
    <property type="match status" value="1"/>
</dbReference>
<evidence type="ECO:0000259" key="2">
    <source>
        <dbReference type="Pfam" id="PF14301"/>
    </source>
</evidence>
<dbReference type="Proteomes" id="UP000078454">
    <property type="component" value="Unassembled WGS sequence"/>
</dbReference>
<evidence type="ECO:0000259" key="1">
    <source>
        <dbReference type="Pfam" id="PF09636"/>
    </source>
</evidence>
<keyword evidence="4" id="KW-1185">Reference proteome</keyword>
<sequence>MNIAQAIMHLYPQSIPMTDFIVQDDSDGNGPYIAQWNLEDPQPTLDDLQSAWNAMQPTPVQVLNDARTAKINSLNVACNASILAGFTSDALGTDNAYDFAYHDQINLESTFNAISAEIHMDNIKWKASGVPQSHTSEQFKLLYADGLAHKNANISKYWELKNAVLSASNAEDISSISW</sequence>
<gene>
    <name evidence="3" type="ORF">A8708_02745</name>
</gene>
<dbReference type="InterPro" id="IPR025484">
    <property type="entry name" value="DUF4376"/>
</dbReference>
<protein>
    <submittedName>
        <fullName evidence="3">Uncharacterized protein</fullName>
    </submittedName>
</protein>
<dbReference type="OrthoDB" id="2918946at2"/>
<dbReference type="Pfam" id="PF09636">
    <property type="entry name" value="XkdW"/>
    <property type="match status" value="1"/>
</dbReference>
<name>A0A198A873_9BACL</name>
<dbReference type="AlphaFoldDB" id="A0A198A873"/>